<dbReference type="GO" id="GO:0008270">
    <property type="term" value="F:zinc ion binding"/>
    <property type="evidence" value="ECO:0007669"/>
    <property type="project" value="UniProtKB-KW"/>
</dbReference>
<keyword evidence="2" id="KW-0479">Metal-binding</keyword>
<sequence>MSIVVQGEAPEPKKFRSSLPTQVIVEKPTFTYQSGGSPLDDAANGGQSPAGPSSARSSSSTSCIKEERERDDLCGNANSNNLLYPRNGQSLVDAFSTAMIFQATNAYMKQMQPTNQKGRGKSATPSGEYFYEKLFEFDKNSFLVPPGPPIPGAIAAASSPAAALFSEDDWSWHRNPAAAIRSGGTNKQTPVWKFFVYNKAENLSRCIVGNCTYVLKGPHTSTLACHLKKHPPQYVEYQKLKAIYSRDRLNNISSNSSQMSVSPAPASSGSGGVAQLNTCSSRMKTAGNSCNSGSNNILRSHGHDSCSSGNVLSSVRQHVPVSTVVATSGKQSTHSVSNILDVLNARASVAALASGNGHLLQNPIAAIFNNPEQDNGNSTGGINNTQNATGNSSPIKSNSSLADVLTANILMAASSSATGSAIAMGRKWNRDDRKQKEMEVKLALMLSASQLPLNIIENSFFREFMEYMQPRFSMPHDINYVEEVKYSRMIINLKNQLTTAKKIAVMIDVLKLNTSASSAALPTSADDKEESKDLESKDSTSVNSDSGFEVSDENQSGTESPKSSAMRTEEMRPLVRLCISVAFYSPLAQRVEVALLGVRPLADQSNVIDAVKSTVEQILSDFDVTTDKVSRYLCNDVCELIGINVSAEDIFPRMLEPYNQKLTQSLLNVIDANEEIEELKKSFYSMILNFVTRPNAMQLLQQAVGHPVSIPIADSFLVLIDAILELKNAFLCVCTQISFDYPVGTINESQWQVLENVSRLLRLFHTHMKVVQDGVYATIDGVVPSLMQLQVSLEKDFTALGNLATQLKTDLRKRTASILDITAPDFDGTFIQATALNPHLALLLDDEQLAYAKNAIEQELNGRMRLAEEIAARRPARLNGGVDALLATVTDRAAAASSLATTSGTNNSSSRNGNKNISNIGNSDTSLSCQNIATSTSLYPDLIHAANERRKIMKERQQAAAKNRYAEAIVQSYFDELAAGTNQTSPSPLAIVTGALPMTLNSRNLAPLQYWQFNTVKYGLLAEIATELLTVPSSTVSLERIFATSSPDAPNGSSADLNGVGTRCVTFDPITLIKTIDEPARMERDAMLRFNRTLIPRF</sequence>
<feature type="compositionally biased region" description="Low complexity" evidence="6">
    <location>
        <begin position="42"/>
        <end position="62"/>
    </location>
</feature>
<dbReference type="SUPFAM" id="SSF53098">
    <property type="entry name" value="Ribonuclease H-like"/>
    <property type="match status" value="1"/>
</dbReference>
<evidence type="ECO:0000256" key="5">
    <source>
        <dbReference type="ARBA" id="ARBA00023242"/>
    </source>
</evidence>
<organism evidence="8 9">
    <name type="scientific">Loa loa</name>
    <name type="common">Eye worm</name>
    <name type="synonym">Filaria loa</name>
    <dbReference type="NCBI Taxonomy" id="7209"/>
    <lineage>
        <taxon>Eukaryota</taxon>
        <taxon>Metazoa</taxon>
        <taxon>Ecdysozoa</taxon>
        <taxon>Nematoda</taxon>
        <taxon>Chromadorea</taxon>
        <taxon>Rhabditida</taxon>
        <taxon>Spirurina</taxon>
        <taxon>Spiruromorpha</taxon>
        <taxon>Filarioidea</taxon>
        <taxon>Onchocercidae</taxon>
        <taxon>Loa</taxon>
    </lineage>
</organism>
<dbReference type="InterPro" id="IPR052035">
    <property type="entry name" value="ZnF_BED_domain_contain"/>
</dbReference>
<keyword evidence="4" id="KW-0862">Zinc</keyword>
<feature type="region of interest" description="Disordered" evidence="6">
    <location>
        <begin position="1"/>
        <end position="20"/>
    </location>
</feature>
<dbReference type="WBParaSite" id="EN70_3585">
    <property type="protein sequence ID" value="EN70_3585"/>
    <property type="gene ID" value="EN70_3585"/>
</dbReference>
<keyword evidence="5" id="KW-0539">Nucleus</keyword>
<name>A0A1I7VKK0_LOALO</name>
<proteinExistence type="predicted"/>
<dbReference type="InterPro" id="IPR012337">
    <property type="entry name" value="RNaseH-like_sf"/>
</dbReference>
<evidence type="ECO:0000313" key="8">
    <source>
        <dbReference type="Proteomes" id="UP000095285"/>
    </source>
</evidence>
<feature type="region of interest" description="Disordered" evidence="6">
    <location>
        <begin position="370"/>
        <end position="395"/>
    </location>
</feature>
<reference evidence="8" key="1">
    <citation type="submission" date="2012-04" db="EMBL/GenBank/DDBJ databases">
        <title>The Genome Sequence of Loa loa.</title>
        <authorList>
            <consortium name="The Broad Institute Genome Sequencing Platform"/>
            <consortium name="Broad Institute Genome Sequencing Center for Infectious Disease"/>
            <person name="Nutman T.B."/>
            <person name="Fink D.L."/>
            <person name="Russ C."/>
            <person name="Young S."/>
            <person name="Zeng Q."/>
            <person name="Gargeya S."/>
            <person name="Alvarado L."/>
            <person name="Berlin A."/>
            <person name="Chapman S.B."/>
            <person name="Chen Z."/>
            <person name="Freedman E."/>
            <person name="Gellesch M."/>
            <person name="Goldberg J."/>
            <person name="Griggs A."/>
            <person name="Gujja S."/>
            <person name="Heilman E.R."/>
            <person name="Heiman D."/>
            <person name="Howarth C."/>
            <person name="Mehta T."/>
            <person name="Neiman D."/>
            <person name="Pearson M."/>
            <person name="Roberts A."/>
            <person name="Saif S."/>
            <person name="Shea T."/>
            <person name="Shenoy N."/>
            <person name="Sisk P."/>
            <person name="Stolte C."/>
            <person name="Sykes S."/>
            <person name="White J."/>
            <person name="Yandava C."/>
            <person name="Haas B."/>
            <person name="Henn M.R."/>
            <person name="Nusbaum C."/>
            <person name="Birren B."/>
        </authorList>
    </citation>
    <scope>NUCLEOTIDE SEQUENCE [LARGE SCALE GENOMIC DNA]</scope>
</reference>
<evidence type="ECO:0000256" key="6">
    <source>
        <dbReference type="SAM" id="MobiDB-lite"/>
    </source>
</evidence>
<dbReference type="AlphaFoldDB" id="A0A1I7VKK0"/>
<feature type="region of interest" description="Disordered" evidence="6">
    <location>
        <begin position="28"/>
        <end position="70"/>
    </location>
</feature>
<evidence type="ECO:0000256" key="3">
    <source>
        <dbReference type="ARBA" id="ARBA00022771"/>
    </source>
</evidence>
<evidence type="ECO:0000313" key="9">
    <source>
        <dbReference type="WBParaSite" id="EN70_3585"/>
    </source>
</evidence>
<dbReference type="GO" id="GO:0046983">
    <property type="term" value="F:protein dimerization activity"/>
    <property type="evidence" value="ECO:0007669"/>
    <property type="project" value="InterPro"/>
</dbReference>
<feature type="region of interest" description="Disordered" evidence="6">
    <location>
        <begin position="520"/>
        <end position="567"/>
    </location>
</feature>
<comment type="subcellular location">
    <subcellularLocation>
        <location evidence="1">Nucleus</location>
    </subcellularLocation>
</comment>
<feature type="compositionally biased region" description="Basic and acidic residues" evidence="6">
    <location>
        <begin position="525"/>
        <end position="538"/>
    </location>
</feature>
<evidence type="ECO:0000256" key="1">
    <source>
        <dbReference type="ARBA" id="ARBA00004123"/>
    </source>
</evidence>
<protein>
    <submittedName>
        <fullName evidence="9">HAT family dimerization domain-containing protein</fullName>
    </submittedName>
</protein>
<evidence type="ECO:0000256" key="2">
    <source>
        <dbReference type="ARBA" id="ARBA00022723"/>
    </source>
</evidence>
<keyword evidence="8" id="KW-1185">Reference proteome</keyword>
<dbReference type="PANTHER" id="PTHR46481:SF10">
    <property type="entry name" value="ZINC FINGER BED DOMAIN-CONTAINING PROTEIN 39"/>
    <property type="match status" value="1"/>
</dbReference>
<accession>A0A1I7VKK0</accession>
<dbReference type="PANTHER" id="PTHR46481">
    <property type="entry name" value="ZINC FINGER BED DOMAIN-CONTAINING PROTEIN 4"/>
    <property type="match status" value="1"/>
</dbReference>
<feature type="domain" description="HAT C-terminal dimerisation" evidence="7">
    <location>
        <begin position="1003"/>
        <end position="1045"/>
    </location>
</feature>
<feature type="region of interest" description="Disordered" evidence="6">
    <location>
        <begin position="897"/>
        <end position="919"/>
    </location>
</feature>
<reference evidence="9" key="2">
    <citation type="submission" date="2016-11" db="UniProtKB">
        <authorList>
            <consortium name="WormBaseParasite"/>
        </authorList>
    </citation>
    <scope>IDENTIFICATION</scope>
</reference>
<keyword evidence="3" id="KW-0863">Zinc-finger</keyword>
<feature type="compositionally biased region" description="Polar residues" evidence="6">
    <location>
        <begin position="553"/>
        <end position="566"/>
    </location>
</feature>
<evidence type="ECO:0000259" key="7">
    <source>
        <dbReference type="Pfam" id="PF05699"/>
    </source>
</evidence>
<dbReference type="Proteomes" id="UP000095285">
    <property type="component" value="Unassembled WGS sequence"/>
</dbReference>
<dbReference type="Pfam" id="PF05699">
    <property type="entry name" value="Dimer_Tnp_hAT"/>
    <property type="match status" value="1"/>
</dbReference>
<evidence type="ECO:0000256" key="4">
    <source>
        <dbReference type="ARBA" id="ARBA00022833"/>
    </source>
</evidence>
<dbReference type="InterPro" id="IPR008906">
    <property type="entry name" value="HATC_C_dom"/>
</dbReference>
<dbReference type="GO" id="GO:0005634">
    <property type="term" value="C:nucleus"/>
    <property type="evidence" value="ECO:0007669"/>
    <property type="project" value="UniProtKB-SubCell"/>
</dbReference>
<dbReference type="eggNOG" id="KOG1121">
    <property type="taxonomic scope" value="Eukaryota"/>
</dbReference>